<evidence type="ECO:0000313" key="2">
    <source>
        <dbReference type="EMBL" id="GAL74311.1"/>
    </source>
</evidence>
<dbReference type="AlphaFoldDB" id="A0A090WBF7"/>
<dbReference type="EMBL" id="BBNT01000002">
    <property type="protein sequence ID" value="GAL74311.1"/>
    <property type="molecule type" value="Genomic_DNA"/>
</dbReference>
<dbReference type="Pfam" id="PF26345">
    <property type="entry name" value="ScoMcrA_N"/>
    <property type="match status" value="1"/>
</dbReference>
<proteinExistence type="predicted"/>
<dbReference type="Proteomes" id="UP000029647">
    <property type="component" value="Unassembled WGS sequence"/>
</dbReference>
<name>A0A090WBF7_NONUL</name>
<organism evidence="2 3">
    <name type="scientific">Nonlabens ulvanivorans</name>
    <name type="common">Persicivirga ulvanivorans</name>
    <dbReference type="NCBI Taxonomy" id="906888"/>
    <lineage>
        <taxon>Bacteria</taxon>
        <taxon>Pseudomonadati</taxon>
        <taxon>Bacteroidota</taxon>
        <taxon>Flavobacteriia</taxon>
        <taxon>Flavobacteriales</taxon>
        <taxon>Flavobacteriaceae</taxon>
        <taxon>Nonlabens</taxon>
    </lineage>
</organism>
<comment type="caution">
    <text evidence="2">The sequence shown here is derived from an EMBL/GenBank/DDBJ whole genome shotgun (WGS) entry which is preliminary data.</text>
</comment>
<protein>
    <submittedName>
        <fullName evidence="2">Conserved domain protein</fullName>
    </submittedName>
</protein>
<evidence type="ECO:0000259" key="1">
    <source>
        <dbReference type="Pfam" id="PF26345"/>
    </source>
</evidence>
<sequence>MLFDQVTAQHIQQGIKDFEEKGFPNGFGPSSTYDIRFEGKLYPPKAIMAYANYHATGRALENYFKGGPKEDSFKAIERNGFEIVAKQKKDLYNWTQTHLELAAYLKDKRSETAALIELLKESGVNVMQDQSQPGVSVPLEEMDPFTFICHIYKYGEKKRLDIIQRIAKKLNLFVPDGERGIPSANAQKVWMFPYQHERIGNEFDILWELFEATINDTITNDLFQRALNIRNVGKTKLTEVLFYVRPFDYFPLNGPSRPMSKKSCLSIPTLIPMKNMWQLIMR</sequence>
<dbReference type="InterPro" id="IPR058807">
    <property type="entry name" value="ScoMcrA_N"/>
</dbReference>
<accession>A0A090WBF7</accession>
<evidence type="ECO:0000313" key="3">
    <source>
        <dbReference type="Proteomes" id="UP000029647"/>
    </source>
</evidence>
<feature type="domain" description="ScoMcrA-like N-terminal head" evidence="1">
    <location>
        <begin position="5"/>
        <end position="84"/>
    </location>
</feature>
<gene>
    <name evidence="2" type="ORF">JCM19275_3166</name>
</gene>
<reference evidence="2 3" key="1">
    <citation type="journal article" date="2014" name="Genome Announc.">
        <title>Draft Genome Sequences of Marine Flavobacterium Nonlabens Strains NR17, NR24, NR27, NR32, NR33, and Ara13.</title>
        <authorList>
            <person name="Nakanishi M."/>
            <person name="Meirelles P."/>
            <person name="Suzuki R."/>
            <person name="Takatani N."/>
            <person name="Mino S."/>
            <person name="Suda W."/>
            <person name="Oshima K."/>
            <person name="Hattori M."/>
            <person name="Ohkuma M."/>
            <person name="Hosokawa M."/>
            <person name="Miyashita K."/>
            <person name="Thompson F.L."/>
            <person name="Niwa A."/>
            <person name="Sawabe T."/>
            <person name="Sawabe T."/>
        </authorList>
    </citation>
    <scope>NUCLEOTIDE SEQUENCE [LARGE SCALE GENOMIC DNA]</scope>
    <source>
        <strain evidence="3">JCM19275</strain>
    </source>
</reference>